<sequence>MTATVDGLLPPTYESISDLCAMIWFFQHEGQSHRSKFLVEFHHGDGTAPDLLGVYLRHYDPGEKRLSFSPDGPSFSSENTVRQQIWLPGFNRTALSTVMLARLGVADFEKKVADILSTQFEERRFTNRCRWFTAGGNRTIRSLQI</sequence>
<evidence type="ECO:0000313" key="2">
    <source>
        <dbReference type="Proteomes" id="UP000248925"/>
    </source>
</evidence>
<dbReference type="EMBL" id="PCDP01000054">
    <property type="protein sequence ID" value="PZM10029.1"/>
    <property type="molecule type" value="Genomic_DNA"/>
</dbReference>
<organism evidence="1 2">
    <name type="scientific">Rhizobium tubonense</name>
    <dbReference type="NCBI Taxonomy" id="484088"/>
    <lineage>
        <taxon>Bacteria</taxon>
        <taxon>Pseudomonadati</taxon>
        <taxon>Pseudomonadota</taxon>
        <taxon>Alphaproteobacteria</taxon>
        <taxon>Hyphomicrobiales</taxon>
        <taxon>Rhizobiaceae</taxon>
        <taxon>Rhizobium/Agrobacterium group</taxon>
        <taxon>Rhizobium</taxon>
    </lineage>
</organism>
<gene>
    <name evidence="1" type="ORF">CPY51_23990</name>
</gene>
<accession>A0A2W4C9G5</accession>
<evidence type="ECO:0000313" key="1">
    <source>
        <dbReference type="EMBL" id="PZM10029.1"/>
    </source>
</evidence>
<keyword evidence="2" id="KW-1185">Reference proteome</keyword>
<comment type="caution">
    <text evidence="1">The sequence shown here is derived from an EMBL/GenBank/DDBJ whole genome shotgun (WGS) entry which is preliminary data.</text>
</comment>
<dbReference type="AlphaFoldDB" id="A0A2W4C9G5"/>
<reference evidence="1 2" key="1">
    <citation type="journal article" date="2018" name="Sci. Rep.">
        <title>Rhizobium tumorigenes sp. nov., a novel plant tumorigenic bacterium isolated from cane gall tumors on thornless blackberry.</title>
        <authorList>
            <person name="Kuzmanovi N."/>
            <person name="Smalla K."/>
            <person name="Gronow S."/>
            <person name="PuBawska J."/>
        </authorList>
    </citation>
    <scope>NUCLEOTIDE SEQUENCE [LARGE SCALE GENOMIC DNA]</scope>
    <source>
        <strain evidence="1 2">CCBAU 85046</strain>
    </source>
</reference>
<proteinExistence type="predicted"/>
<dbReference type="RefSeq" id="WP_111162758.1">
    <property type="nucleotide sequence ID" value="NZ_PCDP01000054.1"/>
</dbReference>
<name>A0A2W4C9G5_9HYPH</name>
<dbReference type="Proteomes" id="UP000248925">
    <property type="component" value="Unassembled WGS sequence"/>
</dbReference>
<protein>
    <submittedName>
        <fullName evidence="1">Uncharacterized protein</fullName>
    </submittedName>
</protein>